<keyword evidence="4" id="KW-1185">Reference proteome</keyword>
<dbReference type="AlphaFoldDB" id="A0A7W9SRL8"/>
<dbReference type="Proteomes" id="UP000520814">
    <property type="component" value="Unassembled WGS sequence"/>
</dbReference>
<evidence type="ECO:0000259" key="2">
    <source>
        <dbReference type="PROSITE" id="PS50011"/>
    </source>
</evidence>
<evidence type="ECO:0000256" key="1">
    <source>
        <dbReference type="SAM" id="MobiDB-lite"/>
    </source>
</evidence>
<evidence type="ECO:0000313" key="3">
    <source>
        <dbReference type="EMBL" id="MBB6050919.1"/>
    </source>
</evidence>
<evidence type="ECO:0000313" key="4">
    <source>
        <dbReference type="Proteomes" id="UP000520814"/>
    </source>
</evidence>
<sequence>MAESTILSMFESPSTVETPTPGSTVWLARDPVMQRPVLLKRLATTGNRSRLTEALTLDHPAIAHTRRWLLDDNQIYVVRDVARGKNLRQRLSAQGGRPDIETLRSLLLPVLEGLEYAHGRQLPHGGLSYENILVADDGSVMLTDFGATDPAAPHHRAVYNGALTVENDIQAMAKLVAALLPTTGPFATPTVRSRIEGITLRCESIAALREVLSSLEKLATAPVSRPTATAVATVASQTPGGAGVPAPLFGDLPRTIAPAITEQNTPTPTKGVAKLVCSQPDRPLVPQGGGGLLSIEAKNDGDATLLIRMVATQHAWLNVRPTNLPLVLPPGASIKIGFVVSAARLAGGEYRSAVYLSSNAPGPNAEDLRTGWWKHSFEVRVMVGGGGGSWRGY</sequence>
<dbReference type="GO" id="GO:0004672">
    <property type="term" value="F:protein kinase activity"/>
    <property type="evidence" value="ECO:0007669"/>
    <property type="project" value="InterPro"/>
</dbReference>
<dbReference type="InterPro" id="IPR011009">
    <property type="entry name" value="Kinase-like_dom_sf"/>
</dbReference>
<gene>
    <name evidence="3" type="ORF">HNQ39_002710</name>
</gene>
<dbReference type="Pfam" id="PF00069">
    <property type="entry name" value="Pkinase"/>
    <property type="match status" value="1"/>
</dbReference>
<feature type="domain" description="Protein kinase" evidence="2">
    <location>
        <begin position="1"/>
        <end position="317"/>
    </location>
</feature>
<dbReference type="SUPFAM" id="SSF56112">
    <property type="entry name" value="Protein kinase-like (PK-like)"/>
    <property type="match status" value="1"/>
</dbReference>
<dbReference type="GO" id="GO:0005524">
    <property type="term" value="F:ATP binding"/>
    <property type="evidence" value="ECO:0007669"/>
    <property type="project" value="InterPro"/>
</dbReference>
<organism evidence="3 4">
    <name type="scientific">Armatimonas rosea</name>
    <dbReference type="NCBI Taxonomy" id="685828"/>
    <lineage>
        <taxon>Bacteria</taxon>
        <taxon>Bacillati</taxon>
        <taxon>Armatimonadota</taxon>
        <taxon>Armatimonadia</taxon>
        <taxon>Armatimonadales</taxon>
        <taxon>Armatimonadaceae</taxon>
        <taxon>Armatimonas</taxon>
    </lineage>
</organism>
<dbReference type="EMBL" id="JACHGW010000002">
    <property type="protein sequence ID" value="MBB6050919.1"/>
    <property type="molecule type" value="Genomic_DNA"/>
</dbReference>
<proteinExistence type="predicted"/>
<dbReference type="RefSeq" id="WP_184196755.1">
    <property type="nucleotide sequence ID" value="NZ_JACHGW010000002.1"/>
</dbReference>
<reference evidence="3 4" key="1">
    <citation type="submission" date="2020-08" db="EMBL/GenBank/DDBJ databases">
        <title>Genomic Encyclopedia of Type Strains, Phase IV (KMG-IV): sequencing the most valuable type-strain genomes for metagenomic binning, comparative biology and taxonomic classification.</title>
        <authorList>
            <person name="Goeker M."/>
        </authorList>
    </citation>
    <scope>NUCLEOTIDE SEQUENCE [LARGE SCALE GENOMIC DNA]</scope>
    <source>
        <strain evidence="3 4">DSM 23562</strain>
    </source>
</reference>
<dbReference type="PROSITE" id="PS50011">
    <property type="entry name" value="PROTEIN_KINASE_DOM"/>
    <property type="match status" value="1"/>
</dbReference>
<protein>
    <recommendedName>
        <fullName evidence="2">Protein kinase domain-containing protein</fullName>
    </recommendedName>
</protein>
<name>A0A7W9SRL8_ARMRO</name>
<dbReference type="InterPro" id="IPR000719">
    <property type="entry name" value="Prot_kinase_dom"/>
</dbReference>
<feature type="region of interest" description="Disordered" evidence="1">
    <location>
        <begin position="1"/>
        <end position="21"/>
    </location>
</feature>
<dbReference type="SMART" id="SM00220">
    <property type="entry name" value="S_TKc"/>
    <property type="match status" value="1"/>
</dbReference>
<comment type="caution">
    <text evidence="3">The sequence shown here is derived from an EMBL/GenBank/DDBJ whole genome shotgun (WGS) entry which is preliminary data.</text>
</comment>
<accession>A0A7W9SRL8</accession>
<dbReference type="Gene3D" id="1.10.510.10">
    <property type="entry name" value="Transferase(Phosphotransferase) domain 1"/>
    <property type="match status" value="1"/>
</dbReference>